<evidence type="ECO:0000256" key="8">
    <source>
        <dbReference type="ARBA" id="ARBA00023004"/>
    </source>
</evidence>
<evidence type="ECO:0000313" key="13">
    <source>
        <dbReference type="EMBL" id="TRY18316.1"/>
    </source>
</evidence>
<keyword evidence="7" id="KW-0560">Oxidoreductase</keyword>
<keyword evidence="4" id="KW-0479">Metal-binding</keyword>
<dbReference type="PANTHER" id="PTHR11748:SF111">
    <property type="entry name" value="D-LACTATE DEHYDROGENASE, MITOCHONDRIAL-RELATED"/>
    <property type="match status" value="1"/>
</dbReference>
<protein>
    <recommendedName>
        <fullName evidence="10">D-lactate dehydrogenase (cytochrome)</fullName>
        <ecNumber evidence="10">1.1.2.4</ecNumber>
    </recommendedName>
</protein>
<dbReference type="Pfam" id="PF02913">
    <property type="entry name" value="FAD-oxidase_C"/>
    <property type="match status" value="1"/>
</dbReference>
<dbReference type="Pfam" id="PF01565">
    <property type="entry name" value="FAD_binding_4"/>
    <property type="match status" value="1"/>
</dbReference>
<dbReference type="InterPro" id="IPR006094">
    <property type="entry name" value="Oxid_FAD_bind_N"/>
</dbReference>
<dbReference type="AlphaFoldDB" id="A0A553K0T3"/>
<dbReference type="InterPro" id="IPR016166">
    <property type="entry name" value="FAD-bd_PCMH"/>
</dbReference>
<evidence type="ECO:0000256" key="7">
    <source>
        <dbReference type="ARBA" id="ARBA00023002"/>
    </source>
</evidence>
<dbReference type="InterPro" id="IPR009051">
    <property type="entry name" value="Helical_ferredxn"/>
</dbReference>
<comment type="similarity">
    <text evidence="2">Belongs to the FAD-binding oxidoreductase/transferase type 4 family.</text>
</comment>
<dbReference type="PANTHER" id="PTHR11748">
    <property type="entry name" value="D-LACTATE DEHYDROGENASE"/>
    <property type="match status" value="1"/>
</dbReference>
<dbReference type="Gene3D" id="3.30.465.10">
    <property type="match status" value="1"/>
</dbReference>
<dbReference type="GO" id="GO:0071949">
    <property type="term" value="F:FAD binding"/>
    <property type="evidence" value="ECO:0007669"/>
    <property type="project" value="InterPro"/>
</dbReference>
<evidence type="ECO:0000256" key="3">
    <source>
        <dbReference type="ARBA" id="ARBA00022630"/>
    </source>
</evidence>
<evidence type="ECO:0000256" key="2">
    <source>
        <dbReference type="ARBA" id="ARBA00008000"/>
    </source>
</evidence>
<dbReference type="InterPro" id="IPR004017">
    <property type="entry name" value="Cys_rich_dom"/>
</dbReference>
<dbReference type="GO" id="GO:0046872">
    <property type="term" value="F:metal ion binding"/>
    <property type="evidence" value="ECO:0007669"/>
    <property type="project" value="UniProtKB-KW"/>
</dbReference>
<evidence type="ECO:0000256" key="1">
    <source>
        <dbReference type="ARBA" id="ARBA00001974"/>
    </source>
</evidence>
<dbReference type="EMBL" id="VKKG01000003">
    <property type="protein sequence ID" value="TRY18316.1"/>
    <property type="molecule type" value="Genomic_DNA"/>
</dbReference>
<dbReference type="Pfam" id="PF13183">
    <property type="entry name" value="Fer4_8"/>
    <property type="match status" value="1"/>
</dbReference>
<keyword evidence="8" id="KW-0408">Iron</keyword>
<keyword evidence="5" id="KW-0274">FAD</keyword>
<evidence type="ECO:0000259" key="12">
    <source>
        <dbReference type="PROSITE" id="PS51387"/>
    </source>
</evidence>
<dbReference type="InterPro" id="IPR017900">
    <property type="entry name" value="4Fe4S_Fe_S_CS"/>
</dbReference>
<dbReference type="RefSeq" id="WP_143938292.1">
    <property type="nucleotide sequence ID" value="NZ_VKKG01000003.1"/>
</dbReference>
<evidence type="ECO:0000256" key="6">
    <source>
        <dbReference type="ARBA" id="ARBA00022946"/>
    </source>
</evidence>
<proteinExistence type="inferred from homology"/>
<sequence>MRRAQAHDASHFLLIPEEIATPSSAGDVALLFAEARHNRRHITFRSGGTSLSGQAQTEDLLVDTRKEFREIEVLDDGARVRVGPGATLRHVNAVLARHGRKLGPDPASEIAATIGGVVANNSSGMLCGTRDNTYATLESLVFVLPSGRIVDTSDPDADIVLRLHEPTLVNGLLMLRRRIRSNPETEAEVRRQFAMKNTMGYGVNALLDFHRPIDIARHLLIGSEGTLAFVASATFRTLPLKQHAATGLAVFPSLESATEALPALVAAGFDAIELMDATSLRVAQELPEATAELRELEVVDHTALLLEMQDEAADALAGRVTATTDLLAALPVTKPVELTGDGPTRAALWKIRKGLYTTVAGNRPIGAAALLEDIAVPVERLAETCRRLTALFAKHGYEASVIFGHARDGNLHFMLNEHFDDPASLRRFRRFTRDLVRMVLAAGGTLKAEHGTGRVMAPFVHEQYGDELFEIMREIKSLFDPTNMLNPGVLITTDRAAHTRHLKLQPTVEPEVDTCVECGYCEPACPSRDLTLTPRQRIVLRRELAANPDDEELAEAVAESYDYANNQTCAVDGMCGVSCPLGINTGDLVRRLREEQATPGEQRAWKAAAKSWGTVTKLGGKAMTTARHSGPLAGIATKLGRRALGADVVPSYDSGLPSGGKRIRRRPARREVGRDVAVAAYFPACIQTMFGSEGQGVYRAFEELCTRAGVPVRLMDAEGLCCGTPWKSKGLVEGLVVMQDKVRSRLTEEAPTTIVCDASSCTEGLRRMAERVKDVHVVDILEFARVHLLPQLTVTAPIDSIVLHPTCSTNQLGLDGHMVAIAEFISPDVTVPTAWGCCGFAGDRGLLHPELTASATAAEAEEVGRREYAAYASANRTCEIGMTRATGNDYVHVVELLARATRPAQP</sequence>
<dbReference type="Pfam" id="PF02754">
    <property type="entry name" value="CCG"/>
    <property type="match status" value="1"/>
</dbReference>
<dbReference type="EC" id="1.1.2.4" evidence="10"/>
<dbReference type="Gene3D" id="3.30.70.2740">
    <property type="match status" value="1"/>
</dbReference>
<dbReference type="InterPro" id="IPR016164">
    <property type="entry name" value="FAD-linked_Oxase-like_C"/>
</dbReference>
<dbReference type="Gene3D" id="1.10.1060.10">
    <property type="entry name" value="Alpha-helical ferredoxin"/>
    <property type="match status" value="1"/>
</dbReference>
<evidence type="ECO:0000313" key="14">
    <source>
        <dbReference type="Proteomes" id="UP000317638"/>
    </source>
</evidence>
<reference evidence="13 14" key="1">
    <citation type="submission" date="2019-07" db="EMBL/GenBank/DDBJ databases">
        <authorList>
            <person name="Zhou L.-Y."/>
        </authorList>
    </citation>
    <scope>NUCLEOTIDE SEQUENCE [LARGE SCALE GENOMIC DNA]</scope>
    <source>
        <strain evidence="13 14">YIM 101269</strain>
    </source>
</reference>
<feature type="domain" description="4Fe-4S ferredoxin-type" evidence="11">
    <location>
        <begin position="504"/>
        <end position="535"/>
    </location>
</feature>
<dbReference type="PROSITE" id="PS51379">
    <property type="entry name" value="4FE4S_FER_2"/>
    <property type="match status" value="1"/>
</dbReference>
<dbReference type="Proteomes" id="UP000317638">
    <property type="component" value="Unassembled WGS sequence"/>
</dbReference>
<dbReference type="InterPro" id="IPR004113">
    <property type="entry name" value="FAD-bd_oxidored_4_C"/>
</dbReference>
<evidence type="ECO:0000256" key="10">
    <source>
        <dbReference type="ARBA" id="ARBA00038897"/>
    </source>
</evidence>
<dbReference type="SUPFAM" id="SSF56176">
    <property type="entry name" value="FAD-binding/transporter-associated domain-like"/>
    <property type="match status" value="1"/>
</dbReference>
<evidence type="ECO:0000256" key="5">
    <source>
        <dbReference type="ARBA" id="ARBA00022827"/>
    </source>
</evidence>
<dbReference type="GO" id="GO:1903457">
    <property type="term" value="P:lactate catabolic process"/>
    <property type="evidence" value="ECO:0007669"/>
    <property type="project" value="TreeGrafter"/>
</dbReference>
<evidence type="ECO:0000256" key="4">
    <source>
        <dbReference type="ARBA" id="ARBA00022723"/>
    </source>
</evidence>
<keyword evidence="6" id="KW-0809">Transit peptide</keyword>
<evidence type="ECO:0000259" key="11">
    <source>
        <dbReference type="PROSITE" id="PS51379"/>
    </source>
</evidence>
<dbReference type="InterPro" id="IPR036318">
    <property type="entry name" value="FAD-bd_PCMH-like_sf"/>
</dbReference>
<feature type="domain" description="FAD-binding PCMH-type" evidence="12">
    <location>
        <begin position="12"/>
        <end position="240"/>
    </location>
</feature>
<dbReference type="InterPro" id="IPR017896">
    <property type="entry name" value="4Fe4S_Fe-S-bd"/>
</dbReference>
<name>A0A553K0T3_9ACTN</name>
<comment type="caution">
    <text evidence="13">The sequence shown here is derived from an EMBL/GenBank/DDBJ whole genome shotgun (WGS) entry which is preliminary data.</text>
</comment>
<keyword evidence="9" id="KW-0411">Iron-sulfur</keyword>
<dbReference type="InterPro" id="IPR016169">
    <property type="entry name" value="FAD-bd_PCMH_sub2"/>
</dbReference>
<dbReference type="GO" id="GO:0004458">
    <property type="term" value="F:D-lactate dehydrogenase (cytochrome) activity"/>
    <property type="evidence" value="ECO:0007669"/>
    <property type="project" value="UniProtKB-EC"/>
</dbReference>
<dbReference type="GO" id="GO:0008720">
    <property type="term" value="F:D-lactate dehydrogenase (NAD+) activity"/>
    <property type="evidence" value="ECO:0007669"/>
    <property type="project" value="TreeGrafter"/>
</dbReference>
<organism evidence="13 14">
    <name type="scientific">Tessaracoccus rhinocerotis</name>
    <dbReference type="NCBI Taxonomy" id="1689449"/>
    <lineage>
        <taxon>Bacteria</taxon>
        <taxon>Bacillati</taxon>
        <taxon>Actinomycetota</taxon>
        <taxon>Actinomycetes</taxon>
        <taxon>Propionibacteriales</taxon>
        <taxon>Propionibacteriaceae</taxon>
        <taxon>Tessaracoccus</taxon>
    </lineage>
</organism>
<evidence type="ECO:0000256" key="9">
    <source>
        <dbReference type="ARBA" id="ARBA00023014"/>
    </source>
</evidence>
<dbReference type="SUPFAM" id="SSF55103">
    <property type="entry name" value="FAD-linked oxidases, C-terminal domain"/>
    <property type="match status" value="1"/>
</dbReference>
<dbReference type="SUPFAM" id="SSF46548">
    <property type="entry name" value="alpha-helical ferredoxin"/>
    <property type="match status" value="1"/>
</dbReference>
<keyword evidence="14" id="KW-1185">Reference proteome</keyword>
<dbReference type="Gene3D" id="1.10.45.10">
    <property type="entry name" value="Vanillyl-alcohol Oxidase, Chain A, domain 4"/>
    <property type="match status" value="1"/>
</dbReference>
<dbReference type="InterPro" id="IPR016171">
    <property type="entry name" value="Vanillyl_alc_oxidase_C-sub2"/>
</dbReference>
<accession>A0A553K0T3</accession>
<keyword evidence="3" id="KW-0285">Flavoprotein</keyword>
<comment type="cofactor">
    <cofactor evidence="1">
        <name>FAD</name>
        <dbReference type="ChEBI" id="CHEBI:57692"/>
    </cofactor>
</comment>
<dbReference type="PROSITE" id="PS51387">
    <property type="entry name" value="FAD_PCMH"/>
    <property type="match status" value="1"/>
</dbReference>
<dbReference type="PROSITE" id="PS00198">
    <property type="entry name" value="4FE4S_FER_1"/>
    <property type="match status" value="1"/>
</dbReference>
<dbReference type="OrthoDB" id="9770306at2"/>
<dbReference type="GO" id="GO:0051536">
    <property type="term" value="F:iron-sulfur cluster binding"/>
    <property type="evidence" value="ECO:0007669"/>
    <property type="project" value="UniProtKB-KW"/>
</dbReference>
<gene>
    <name evidence="13" type="ORF">FOJ82_09810</name>
</gene>